<organism evidence="1 2">
    <name type="scientific">Scutellospora calospora</name>
    <dbReference type="NCBI Taxonomy" id="85575"/>
    <lineage>
        <taxon>Eukaryota</taxon>
        <taxon>Fungi</taxon>
        <taxon>Fungi incertae sedis</taxon>
        <taxon>Mucoromycota</taxon>
        <taxon>Glomeromycotina</taxon>
        <taxon>Glomeromycetes</taxon>
        <taxon>Diversisporales</taxon>
        <taxon>Gigasporaceae</taxon>
        <taxon>Scutellospora</taxon>
    </lineage>
</organism>
<gene>
    <name evidence="1" type="ORF">SCALOS_LOCUS5412</name>
</gene>
<sequence>SFRREAVSFWAILLFTFLRGYNIKVSVVASVEVFVELSSFKELIFWLLVSAILVEDVSASSEEICISLLYEFSELKLA</sequence>
<keyword evidence="2" id="KW-1185">Reference proteome</keyword>
<reference evidence="1" key="1">
    <citation type="submission" date="2021-06" db="EMBL/GenBank/DDBJ databases">
        <authorList>
            <person name="Kallberg Y."/>
            <person name="Tangrot J."/>
            <person name="Rosling A."/>
        </authorList>
    </citation>
    <scope>NUCLEOTIDE SEQUENCE</scope>
    <source>
        <strain evidence="1">AU212A</strain>
    </source>
</reference>
<dbReference type="Proteomes" id="UP000789860">
    <property type="component" value="Unassembled WGS sequence"/>
</dbReference>
<protein>
    <submittedName>
        <fullName evidence="1">4272_t:CDS:1</fullName>
    </submittedName>
</protein>
<name>A0ACA9LZU3_9GLOM</name>
<proteinExistence type="predicted"/>
<evidence type="ECO:0000313" key="1">
    <source>
        <dbReference type="EMBL" id="CAG8558035.1"/>
    </source>
</evidence>
<dbReference type="EMBL" id="CAJVPM010008769">
    <property type="protein sequence ID" value="CAG8558035.1"/>
    <property type="molecule type" value="Genomic_DNA"/>
</dbReference>
<comment type="caution">
    <text evidence="1">The sequence shown here is derived from an EMBL/GenBank/DDBJ whole genome shotgun (WGS) entry which is preliminary data.</text>
</comment>
<evidence type="ECO:0000313" key="2">
    <source>
        <dbReference type="Proteomes" id="UP000789860"/>
    </source>
</evidence>
<feature type="non-terminal residue" evidence="1">
    <location>
        <position position="1"/>
    </location>
</feature>
<accession>A0ACA9LZU3</accession>